<name>A0A8J1TEE4_OWEFU</name>
<proteinExistence type="predicted"/>
<dbReference type="AlphaFoldDB" id="A0A8J1TEE4"/>
<organism evidence="1 2">
    <name type="scientific">Owenia fusiformis</name>
    <name type="common">Polychaete worm</name>
    <dbReference type="NCBI Taxonomy" id="6347"/>
    <lineage>
        <taxon>Eukaryota</taxon>
        <taxon>Metazoa</taxon>
        <taxon>Spiralia</taxon>
        <taxon>Lophotrochozoa</taxon>
        <taxon>Annelida</taxon>
        <taxon>Polychaeta</taxon>
        <taxon>Sedentaria</taxon>
        <taxon>Canalipalpata</taxon>
        <taxon>Sabellida</taxon>
        <taxon>Oweniida</taxon>
        <taxon>Oweniidae</taxon>
        <taxon>Owenia</taxon>
    </lineage>
</organism>
<dbReference type="Pfam" id="PF01663">
    <property type="entry name" value="Phosphodiest"/>
    <property type="match status" value="1"/>
</dbReference>
<reference evidence="1" key="1">
    <citation type="submission" date="2022-03" db="EMBL/GenBank/DDBJ databases">
        <authorList>
            <person name="Martin C."/>
        </authorList>
    </citation>
    <scope>NUCLEOTIDE SEQUENCE</scope>
</reference>
<evidence type="ECO:0000313" key="2">
    <source>
        <dbReference type="Proteomes" id="UP000749559"/>
    </source>
</evidence>
<keyword evidence="2" id="KW-1185">Reference proteome</keyword>
<accession>A0A8J1TEE4</accession>
<dbReference type="CDD" id="cd16018">
    <property type="entry name" value="Enpp"/>
    <property type="match status" value="1"/>
</dbReference>
<dbReference type="Gene3D" id="3.40.720.10">
    <property type="entry name" value="Alkaline Phosphatase, subunit A"/>
    <property type="match status" value="1"/>
</dbReference>
<dbReference type="EMBL" id="CAIIXF020000011">
    <property type="protein sequence ID" value="CAH1798169.1"/>
    <property type="molecule type" value="Genomic_DNA"/>
</dbReference>
<dbReference type="SUPFAM" id="SSF53649">
    <property type="entry name" value="Alkaline phosphatase-like"/>
    <property type="match status" value="1"/>
</dbReference>
<evidence type="ECO:0000313" key="1">
    <source>
        <dbReference type="EMBL" id="CAH1798169.1"/>
    </source>
</evidence>
<dbReference type="PANTHER" id="PTHR10151">
    <property type="entry name" value="ECTONUCLEOTIDE PYROPHOSPHATASE/PHOSPHODIESTERASE"/>
    <property type="match status" value="1"/>
</dbReference>
<dbReference type="InterPro" id="IPR017850">
    <property type="entry name" value="Alkaline_phosphatase_core_sf"/>
</dbReference>
<gene>
    <name evidence="1" type="ORF">OFUS_LOCUS22341</name>
</gene>
<dbReference type="Gene3D" id="3.30.1360.180">
    <property type="match status" value="1"/>
</dbReference>
<dbReference type="InterPro" id="IPR002591">
    <property type="entry name" value="Phosphodiest/P_Trfase"/>
</dbReference>
<dbReference type="PANTHER" id="PTHR10151:SF120">
    <property type="entry name" value="BIS(5'-ADENOSYL)-TRIPHOSPHATASE"/>
    <property type="match status" value="1"/>
</dbReference>
<dbReference type="OrthoDB" id="415411at2759"/>
<sequence>MRLSTKMIDLQLFNSIFYIILLLIREHVCHFEEEEVPSVLLISMDGFRHDYIERAKKSGRATPNFDIFIQNGVKTERGMKPAYISSTATNHYSIATGLYAETHGIIHNLFCEPDLKDCYDFENHTDQSESKWYKGTPIWITNELNPDKNYRSGVYQWIGGEAEFNNRKASDSVIYGYANHTIPWEVRVDTVLSWFTDHNSPINLGLLYFPEPDMVGHHFGPNSFELYDKIAELDKNLGYLIESLEKHELSDRINVIITADHGMTEKKPGCDIYLEDILKDPSIYKVTGQNPILHVWPEKGKEEEIYNTLKSYSGHNSQYMNVYRKSEVPEDYHYSHSERIAPIVVEATLGADVIPVHKPQINGSKPYKGGHGYNNSEPDMFPFFIAKGPAFKQGYVSTTTFSNVDIYSLICEILKLEPAVTNGSLHIIGELLLQPKVSHNTFTATSITFILSVLLCACFAAVFTIVACRHHRRHRLRHRRHLNSHELSQSIADEGRHSGLSTRLLTESDFDDEDELLS</sequence>
<protein>
    <submittedName>
        <fullName evidence="1">Uncharacterized protein</fullName>
    </submittedName>
</protein>
<dbReference type="GO" id="GO:0016787">
    <property type="term" value="F:hydrolase activity"/>
    <property type="evidence" value="ECO:0007669"/>
    <property type="project" value="UniProtKB-ARBA"/>
</dbReference>
<comment type="caution">
    <text evidence="1">The sequence shown here is derived from an EMBL/GenBank/DDBJ whole genome shotgun (WGS) entry which is preliminary data.</text>
</comment>
<dbReference type="Proteomes" id="UP000749559">
    <property type="component" value="Unassembled WGS sequence"/>
</dbReference>